<protein>
    <submittedName>
        <fullName evidence="1">Uncharacterized protein</fullName>
    </submittedName>
</protein>
<comment type="caution">
    <text evidence="1">The sequence shown here is derived from an EMBL/GenBank/DDBJ whole genome shotgun (WGS) entry which is preliminary data.</text>
</comment>
<dbReference type="EMBL" id="JAYWIO010000005">
    <property type="protein sequence ID" value="KAK7261176.1"/>
    <property type="molecule type" value="Genomic_DNA"/>
</dbReference>
<dbReference type="Proteomes" id="UP001372338">
    <property type="component" value="Unassembled WGS sequence"/>
</dbReference>
<name>A0AAN9I5M1_CROPI</name>
<proteinExistence type="predicted"/>
<evidence type="ECO:0000313" key="1">
    <source>
        <dbReference type="EMBL" id="KAK7261176.1"/>
    </source>
</evidence>
<reference evidence="1 2" key="1">
    <citation type="submission" date="2024-01" db="EMBL/GenBank/DDBJ databases">
        <title>The genomes of 5 underutilized Papilionoideae crops provide insights into root nodulation and disease resistanc.</title>
        <authorList>
            <person name="Yuan L."/>
        </authorList>
    </citation>
    <scope>NUCLEOTIDE SEQUENCE [LARGE SCALE GENOMIC DNA]</scope>
    <source>
        <strain evidence="1">ZHUSHIDOU_FW_LH</strain>
        <tissue evidence="1">Leaf</tissue>
    </source>
</reference>
<dbReference type="AlphaFoldDB" id="A0AAN9I5M1"/>
<keyword evidence="2" id="KW-1185">Reference proteome</keyword>
<sequence length="88" mass="9654">MTSLSFLFASDERKVEDDLLGRSINNFTVQIFDDLDLPFAKLRLLPKGGHGGHKWEMTLFVGLLNHGVLLVGYVAKGFSSLSTTIGLS</sequence>
<accession>A0AAN9I5M1</accession>
<organism evidence="1 2">
    <name type="scientific">Crotalaria pallida</name>
    <name type="common">Smooth rattlebox</name>
    <name type="synonym">Crotalaria striata</name>
    <dbReference type="NCBI Taxonomy" id="3830"/>
    <lineage>
        <taxon>Eukaryota</taxon>
        <taxon>Viridiplantae</taxon>
        <taxon>Streptophyta</taxon>
        <taxon>Embryophyta</taxon>
        <taxon>Tracheophyta</taxon>
        <taxon>Spermatophyta</taxon>
        <taxon>Magnoliopsida</taxon>
        <taxon>eudicotyledons</taxon>
        <taxon>Gunneridae</taxon>
        <taxon>Pentapetalae</taxon>
        <taxon>rosids</taxon>
        <taxon>fabids</taxon>
        <taxon>Fabales</taxon>
        <taxon>Fabaceae</taxon>
        <taxon>Papilionoideae</taxon>
        <taxon>50 kb inversion clade</taxon>
        <taxon>genistoids sensu lato</taxon>
        <taxon>core genistoids</taxon>
        <taxon>Crotalarieae</taxon>
        <taxon>Crotalaria</taxon>
    </lineage>
</organism>
<evidence type="ECO:0000313" key="2">
    <source>
        <dbReference type="Proteomes" id="UP001372338"/>
    </source>
</evidence>
<gene>
    <name evidence="1" type="ORF">RIF29_27481</name>
</gene>